<dbReference type="EMBL" id="RXNV01000011">
    <property type="protein sequence ID" value="RTR28946.1"/>
    <property type="molecule type" value="Genomic_DNA"/>
</dbReference>
<sequence length="70" mass="8221">MKRFSKDKDINSFIRQLIKSDKWYCLRGKKHNSVFSPKGKRVTVPSTPSDRRAYINFKKDIERVISCEAA</sequence>
<dbReference type="AlphaFoldDB" id="A0A431W0N9"/>
<keyword evidence="2" id="KW-1185">Reference proteome</keyword>
<comment type="caution">
    <text evidence="1">The sequence shown here is derived from an EMBL/GenBank/DDBJ whole genome shotgun (WGS) entry which is preliminary data.</text>
</comment>
<protein>
    <recommendedName>
        <fullName evidence="3">Type II toxin-antitoxin system HicA family toxin</fullName>
    </recommendedName>
</protein>
<organism evidence="1 2">
    <name type="scientific">Shewanella atlantica</name>
    <dbReference type="NCBI Taxonomy" id="271099"/>
    <lineage>
        <taxon>Bacteria</taxon>
        <taxon>Pseudomonadati</taxon>
        <taxon>Pseudomonadota</taxon>
        <taxon>Gammaproteobacteria</taxon>
        <taxon>Alteromonadales</taxon>
        <taxon>Shewanellaceae</taxon>
        <taxon>Shewanella</taxon>
    </lineage>
</organism>
<evidence type="ECO:0000313" key="2">
    <source>
        <dbReference type="Proteomes" id="UP000282060"/>
    </source>
</evidence>
<evidence type="ECO:0008006" key="3">
    <source>
        <dbReference type="Google" id="ProtNLM"/>
    </source>
</evidence>
<dbReference type="OrthoDB" id="3621556at2"/>
<name>A0A431W0N9_9GAMM</name>
<proteinExistence type="predicted"/>
<reference evidence="1 2" key="1">
    <citation type="submission" date="2018-12" db="EMBL/GenBank/DDBJ databases">
        <authorList>
            <person name="Yu L."/>
        </authorList>
    </citation>
    <scope>NUCLEOTIDE SEQUENCE [LARGE SCALE GENOMIC DNA]</scope>
    <source>
        <strain evidence="1 2">HAW-EB5</strain>
    </source>
</reference>
<evidence type="ECO:0000313" key="1">
    <source>
        <dbReference type="EMBL" id="RTR28946.1"/>
    </source>
</evidence>
<accession>A0A431W0N9</accession>
<gene>
    <name evidence="1" type="ORF">EKG39_18390</name>
</gene>
<dbReference type="Proteomes" id="UP000282060">
    <property type="component" value="Unassembled WGS sequence"/>
</dbReference>